<evidence type="ECO:0000313" key="3">
    <source>
        <dbReference type="Proteomes" id="UP000197065"/>
    </source>
</evidence>
<reference evidence="2 3" key="1">
    <citation type="submission" date="2017-06" db="EMBL/GenBank/DDBJ databases">
        <authorList>
            <person name="Kim H.J."/>
            <person name="Triplett B.A."/>
        </authorList>
    </citation>
    <scope>NUCLEOTIDE SEQUENCE [LARGE SCALE GENOMIC DNA]</scope>
    <source>
        <strain evidence="2 3">B29T1</strain>
    </source>
</reference>
<feature type="region of interest" description="Disordered" evidence="1">
    <location>
        <begin position="280"/>
        <end position="301"/>
    </location>
</feature>
<protein>
    <submittedName>
        <fullName evidence="2">Formylmethanofuran dehydrogenase, subunit B</fullName>
    </submittedName>
</protein>
<name>A0A212S021_9PROT</name>
<dbReference type="EMBL" id="FYEH01000018">
    <property type="protein sequence ID" value="SNB78413.1"/>
    <property type="molecule type" value="Genomic_DNA"/>
</dbReference>
<evidence type="ECO:0000256" key="1">
    <source>
        <dbReference type="SAM" id="MobiDB-lite"/>
    </source>
</evidence>
<evidence type="ECO:0000313" key="2">
    <source>
        <dbReference type="EMBL" id="SNB78413.1"/>
    </source>
</evidence>
<gene>
    <name evidence="2" type="ORF">SAMN07250955_11875</name>
</gene>
<dbReference type="RefSeq" id="WP_088562886.1">
    <property type="nucleotide sequence ID" value="NZ_FYEH01000018.1"/>
</dbReference>
<feature type="compositionally biased region" description="Polar residues" evidence="1">
    <location>
        <begin position="280"/>
        <end position="291"/>
    </location>
</feature>
<proteinExistence type="predicted"/>
<dbReference type="AlphaFoldDB" id="A0A212S021"/>
<dbReference type="SUPFAM" id="SSF53706">
    <property type="entry name" value="Formate dehydrogenase/DMSO reductase, domains 1-3"/>
    <property type="match status" value="1"/>
</dbReference>
<organism evidence="2 3">
    <name type="scientific">Arboricoccus pini</name>
    <dbReference type="NCBI Taxonomy" id="1963835"/>
    <lineage>
        <taxon>Bacteria</taxon>
        <taxon>Pseudomonadati</taxon>
        <taxon>Pseudomonadota</taxon>
        <taxon>Alphaproteobacteria</taxon>
        <taxon>Geminicoccales</taxon>
        <taxon>Geminicoccaceae</taxon>
        <taxon>Arboricoccus</taxon>
    </lineage>
</organism>
<accession>A0A212S021</accession>
<keyword evidence="3" id="KW-1185">Reference proteome</keyword>
<dbReference type="OrthoDB" id="7914675at2"/>
<sequence length="445" mass="46016">MTEQSDAAIRHEGVVSPFNALGSDDLVVEARGTRLAVVAGGDPLTTPLFEAELGPTSPRIGGKEASLAEAVHAAAELLGKARFPLIGGLETDTNGMRAALKVAERVGGVVDHAASGPLLATIRVMQTGGNVMATLAEVRNRADLVLFVGTDAASLMPRFFKQVIWPEQRLPGTGTTRRLVFLGDGLDPKVGVAPDGTLPTHLPCATDRLVEAAAVLRALVERRAVRGETPAGLPLSDLEKLAADIREARYAIIVWAASQLPAEDAELTISSLCEMLKTLNQAPSPSPESSDGQAGPGGRALGLALTGPGNSIGANQVTAWSWGVPIRTSVATGAPVYDPDGYATEALLASGRADALLWIASFMDRPPPKGVPTIVLGRAGATAEADIVIPVGTPGLDHAGTVFRTDTVVALPVGQLRESGLPSVEQVLNDILTALGKKPVAEDKA</sequence>
<dbReference type="Proteomes" id="UP000197065">
    <property type="component" value="Unassembled WGS sequence"/>
</dbReference>